<dbReference type="GO" id="GO:0004843">
    <property type="term" value="F:cysteine-type deubiquitinase activity"/>
    <property type="evidence" value="ECO:0007669"/>
    <property type="project" value="UniProtKB-UniRule"/>
</dbReference>
<evidence type="ECO:0000259" key="10">
    <source>
        <dbReference type="PROSITE" id="PS50235"/>
    </source>
</evidence>
<dbReference type="AlphaFoldDB" id="H2ASA2"/>
<evidence type="ECO:0000313" key="11">
    <source>
        <dbReference type="EMBL" id="CCF57252.1"/>
    </source>
</evidence>
<dbReference type="CDD" id="cd02674">
    <property type="entry name" value="Peptidase_C19R"/>
    <property type="match status" value="1"/>
</dbReference>
<dbReference type="PROSITE" id="PS50235">
    <property type="entry name" value="USP_3"/>
    <property type="match status" value="1"/>
</dbReference>
<dbReference type="InParanoid" id="H2ASA2"/>
<feature type="domain" description="USP" evidence="10">
    <location>
        <begin position="605"/>
        <end position="974"/>
    </location>
</feature>
<dbReference type="PROSITE" id="PS50206">
    <property type="entry name" value="RHODANESE_3"/>
    <property type="match status" value="1"/>
</dbReference>
<name>H2ASA2_KAZAF</name>
<dbReference type="GO" id="GO:1904669">
    <property type="term" value="P:ATP export"/>
    <property type="evidence" value="ECO:0007669"/>
    <property type="project" value="EnsemblFungi"/>
</dbReference>
<evidence type="ECO:0000256" key="8">
    <source>
        <dbReference type="SAM" id="MobiDB-lite"/>
    </source>
</evidence>
<evidence type="ECO:0000256" key="7">
    <source>
        <dbReference type="RuleBase" id="RU366025"/>
    </source>
</evidence>
<dbReference type="PANTHER" id="PTHR21646:SF95">
    <property type="entry name" value="UBIQUITIN CARBOXYL-TERMINAL HYDROLASE 4-RELATED"/>
    <property type="match status" value="1"/>
</dbReference>
<dbReference type="Gene3D" id="3.40.250.10">
    <property type="entry name" value="Rhodanese-like domain"/>
    <property type="match status" value="1"/>
</dbReference>
<dbReference type="FunCoup" id="H2ASA2">
    <property type="interactions" value="163"/>
</dbReference>
<dbReference type="Pfam" id="PF00443">
    <property type="entry name" value="UCH"/>
    <property type="match status" value="1"/>
</dbReference>
<dbReference type="InterPro" id="IPR018200">
    <property type="entry name" value="USP_CS"/>
</dbReference>
<dbReference type="STRING" id="1071382.H2ASA2"/>
<evidence type="ECO:0000256" key="4">
    <source>
        <dbReference type="ARBA" id="ARBA00022786"/>
    </source>
</evidence>
<feature type="domain" description="Rhodanese" evidence="9">
    <location>
        <begin position="198"/>
        <end position="328"/>
    </location>
</feature>
<evidence type="ECO:0000259" key="9">
    <source>
        <dbReference type="PROSITE" id="PS50206"/>
    </source>
</evidence>
<keyword evidence="6 7" id="KW-0788">Thiol protease</keyword>
<dbReference type="MEROPS" id="C19.005"/>
<gene>
    <name evidence="11" type="primary">KAFR0C02590</name>
    <name evidence="11" type="ORF">KAFR_0C02590</name>
</gene>
<dbReference type="HOGENOM" id="CLU_005922_1_0_1"/>
<dbReference type="KEGG" id="kaf:KAFR_0C02590"/>
<dbReference type="eggNOG" id="KOG1868">
    <property type="taxonomic scope" value="Eukaryota"/>
</dbReference>
<keyword evidence="3 7" id="KW-0645">Protease</keyword>
<dbReference type="InterPro" id="IPR050185">
    <property type="entry name" value="Ub_carboxyl-term_hydrolase"/>
</dbReference>
<dbReference type="PROSITE" id="PS00973">
    <property type="entry name" value="USP_2"/>
    <property type="match status" value="1"/>
</dbReference>
<keyword evidence="5 7" id="KW-0378">Hydrolase</keyword>
<dbReference type="InterPro" id="IPR028889">
    <property type="entry name" value="USP"/>
</dbReference>
<protein>
    <recommendedName>
        <fullName evidence="7">Ubiquitin carboxyl-terminal hydrolase</fullName>
        <ecNumber evidence="7">3.4.19.12</ecNumber>
    </recommendedName>
</protein>
<dbReference type="EC" id="3.4.19.12" evidence="7"/>
<feature type="region of interest" description="Disordered" evidence="8">
    <location>
        <begin position="445"/>
        <end position="489"/>
    </location>
</feature>
<feature type="region of interest" description="Disordered" evidence="8">
    <location>
        <begin position="572"/>
        <end position="591"/>
    </location>
</feature>
<dbReference type="OrthoDB" id="292964at2759"/>
<dbReference type="Proteomes" id="UP000005220">
    <property type="component" value="Chromosome 3"/>
</dbReference>
<dbReference type="InterPro" id="IPR036873">
    <property type="entry name" value="Rhodanese-like_dom_sf"/>
</dbReference>
<evidence type="ECO:0000256" key="6">
    <source>
        <dbReference type="ARBA" id="ARBA00022807"/>
    </source>
</evidence>
<organism evidence="11 12">
    <name type="scientific">Kazachstania africana (strain ATCC 22294 / BCRC 22015 / CBS 2517 / CECT 1963 / NBRC 1671 / NRRL Y-8276)</name>
    <name type="common">Yeast</name>
    <name type="synonym">Kluyveromyces africanus</name>
    <dbReference type="NCBI Taxonomy" id="1071382"/>
    <lineage>
        <taxon>Eukaryota</taxon>
        <taxon>Fungi</taxon>
        <taxon>Dikarya</taxon>
        <taxon>Ascomycota</taxon>
        <taxon>Saccharomycotina</taxon>
        <taxon>Saccharomycetes</taxon>
        <taxon>Saccharomycetales</taxon>
        <taxon>Saccharomycetaceae</taxon>
        <taxon>Kazachstania</taxon>
    </lineage>
</organism>
<dbReference type="SUPFAM" id="SSF54001">
    <property type="entry name" value="Cysteine proteinases"/>
    <property type="match status" value="1"/>
</dbReference>
<keyword evidence="12" id="KW-1185">Reference proteome</keyword>
<dbReference type="PROSITE" id="PS00972">
    <property type="entry name" value="USP_1"/>
    <property type="match status" value="1"/>
</dbReference>
<dbReference type="GO" id="GO:0016579">
    <property type="term" value="P:protein deubiquitination"/>
    <property type="evidence" value="ECO:0007669"/>
    <property type="project" value="InterPro"/>
</dbReference>
<dbReference type="InterPro" id="IPR001394">
    <property type="entry name" value="Peptidase_C19_UCH"/>
</dbReference>
<dbReference type="GO" id="GO:0000502">
    <property type="term" value="C:proteasome complex"/>
    <property type="evidence" value="ECO:0007669"/>
    <property type="project" value="EnsemblFungi"/>
</dbReference>
<feature type="compositionally biased region" description="Polar residues" evidence="8">
    <location>
        <begin position="573"/>
        <end position="591"/>
    </location>
</feature>
<dbReference type="Gene3D" id="3.90.70.10">
    <property type="entry name" value="Cysteine proteinases"/>
    <property type="match status" value="1"/>
</dbReference>
<sequence>MVDIGTKNPNNTSLHKEYCSSISRLSELAETFIFEDGSRENSKNKSMKFLLQECVDTLSNYKDECKKLKRLQTDSSIDINDKSRIFEIYESAYIYYKIVHIIILNRIPTLSEFQTIKNDKSNRKNQELMEIYNTLVSALAKDENIAQIKNFIKHHASNEELKNSDYNKYRNDIIKNLHLPSNGSFISTIQLNELMRNFNDSLLIIDIRSRSEFIKSHIKSKNIICIEPISFKDSYSDYELERKSIITSPNNEIRLFNNRQSFKFIVLYTEILDTKNKNNSHFYNERQILLLNILLKRSFEKPLNECTGIFVLNNGFSNWVAKGGELESFEAKSNGLPSTDDSVYINGNTSRLSLQNLPKMSPSIGTTSMDKSFHAMMSSSPSVTNDSYIQQPTVKRTSSFKNFFPPLAQLKSPNNVATNSVPQLTIRSKLNSPMYSNSISTLSLATPGPSSTDFKTATNHTLYPDTPQLKPSHDTNHAISPSHSYDKNSPDHVGILTKNITPISARCVSPSLRSRSPSTNLKNNRNTAFNSVPSFPTVLSSGATTSLINGKDSIPKPPTQSLPRLPALPTKPVISSNLASPPHSKSNNGRSAQVYTDALKLDFIVGLENMGNSCYMNCIIQCILGTHDLIKIFLNNSYEKHINLSSRLGSKGVLAKNFARLIHTMYMHAVPSTINKHTEKKIVPVKPYQFKLACGSINSLFRDSQQQDSQEFCQFLLDGLHEDLNQCGGNPPLKELSLEAERLRENLSLRIASSIEWERYLTTDFSVIVDLFQGQYASRLECKVCHHTSTTYQSFSVLSVPLPKKFDPQTRKIDLIDCFNEFTKIENLEVDEQWSCPTCKKKQPSTKKLTITRLPRNLIIHLKRFDNMLNKNNSFIDYPFNLDLTEFWADDFDGNLPPGVSNELPARGQIKPFNYRLYGVACHFGSLYGGHYTAYVDKGIGNGWYYFDDTTYRPLKNDKEPISSSAYVLFYTRVYGVR</sequence>
<dbReference type="GO" id="GO:0070676">
    <property type="term" value="P:intralumenal vesicle formation"/>
    <property type="evidence" value="ECO:0007669"/>
    <property type="project" value="EnsemblFungi"/>
</dbReference>
<comment type="similarity">
    <text evidence="2 7">Belongs to the peptidase C19 family.</text>
</comment>
<evidence type="ECO:0000256" key="2">
    <source>
        <dbReference type="ARBA" id="ARBA00009085"/>
    </source>
</evidence>
<keyword evidence="4 7" id="KW-0833">Ubl conjugation pathway</keyword>
<dbReference type="GO" id="GO:0010008">
    <property type="term" value="C:endosome membrane"/>
    <property type="evidence" value="ECO:0007669"/>
    <property type="project" value="GOC"/>
</dbReference>
<evidence type="ECO:0000256" key="1">
    <source>
        <dbReference type="ARBA" id="ARBA00000707"/>
    </source>
</evidence>
<dbReference type="InterPro" id="IPR038765">
    <property type="entry name" value="Papain-like_cys_pep_sf"/>
</dbReference>
<dbReference type="GO" id="GO:0010995">
    <property type="term" value="P:free ubiquitin chain depolymerization"/>
    <property type="evidence" value="ECO:0007669"/>
    <property type="project" value="EnsemblFungi"/>
</dbReference>
<dbReference type="SUPFAM" id="SSF52821">
    <property type="entry name" value="Rhodanese/Cell cycle control phosphatase"/>
    <property type="match status" value="1"/>
</dbReference>
<evidence type="ECO:0000256" key="5">
    <source>
        <dbReference type="ARBA" id="ARBA00022801"/>
    </source>
</evidence>
<dbReference type="FunFam" id="3.90.70.10:FF:000115">
    <property type="entry name" value="DOA4p Ubiquitin hydrolase"/>
    <property type="match status" value="1"/>
</dbReference>
<dbReference type="EMBL" id="HE650823">
    <property type="protein sequence ID" value="CCF57252.1"/>
    <property type="molecule type" value="Genomic_DNA"/>
</dbReference>
<dbReference type="SMART" id="SM00450">
    <property type="entry name" value="RHOD"/>
    <property type="match status" value="1"/>
</dbReference>
<feature type="region of interest" description="Disordered" evidence="8">
    <location>
        <begin position="546"/>
        <end position="567"/>
    </location>
</feature>
<dbReference type="GO" id="GO:0006897">
    <property type="term" value="P:endocytosis"/>
    <property type="evidence" value="ECO:0007669"/>
    <property type="project" value="EnsemblFungi"/>
</dbReference>
<evidence type="ECO:0000313" key="12">
    <source>
        <dbReference type="Proteomes" id="UP000005220"/>
    </source>
</evidence>
<dbReference type="GO" id="GO:0043162">
    <property type="term" value="P:ubiquitin-dependent protein catabolic process via the multivesicular body sorting pathway"/>
    <property type="evidence" value="ECO:0007669"/>
    <property type="project" value="EnsemblFungi"/>
</dbReference>
<dbReference type="RefSeq" id="XP_003956387.1">
    <property type="nucleotide sequence ID" value="XM_003956338.1"/>
</dbReference>
<dbReference type="GO" id="GO:0006275">
    <property type="term" value="P:regulation of DNA replication"/>
    <property type="evidence" value="ECO:0007669"/>
    <property type="project" value="EnsemblFungi"/>
</dbReference>
<dbReference type="InterPro" id="IPR001763">
    <property type="entry name" value="Rhodanese-like_dom"/>
</dbReference>
<reference evidence="11 12" key="1">
    <citation type="journal article" date="2011" name="Proc. Natl. Acad. Sci. U.S.A.">
        <title>Evolutionary erosion of yeast sex chromosomes by mating-type switching accidents.</title>
        <authorList>
            <person name="Gordon J.L."/>
            <person name="Armisen D."/>
            <person name="Proux-Wera E."/>
            <person name="Oheigeartaigh S.S."/>
            <person name="Byrne K.P."/>
            <person name="Wolfe K.H."/>
        </authorList>
    </citation>
    <scope>NUCLEOTIDE SEQUENCE [LARGE SCALE GENOMIC DNA]</scope>
    <source>
        <strain evidence="12">ATCC 22294 / BCRC 22015 / CBS 2517 / CECT 1963 / NBRC 1671 / NRRL Y-8276</strain>
    </source>
</reference>
<dbReference type="GeneID" id="13885171"/>
<evidence type="ECO:0000256" key="3">
    <source>
        <dbReference type="ARBA" id="ARBA00022670"/>
    </source>
</evidence>
<accession>H2ASA2</accession>
<feature type="compositionally biased region" description="Polar residues" evidence="8">
    <location>
        <begin position="445"/>
        <end position="461"/>
    </location>
</feature>
<comment type="catalytic activity">
    <reaction evidence="1 7">
        <text>Thiol-dependent hydrolysis of ester, thioester, amide, peptide and isopeptide bonds formed by the C-terminal Gly of ubiquitin (a 76-residue protein attached to proteins as an intracellular targeting signal).</text>
        <dbReference type="EC" id="3.4.19.12"/>
    </reaction>
</comment>
<proteinExistence type="inferred from homology"/>
<dbReference type="PANTHER" id="PTHR21646">
    <property type="entry name" value="UBIQUITIN CARBOXYL-TERMINAL HYDROLASE"/>
    <property type="match status" value="1"/>
</dbReference>